<accession>A0A316VVY4</accession>
<protein>
    <submittedName>
        <fullName evidence="2">Uncharacterized protein</fullName>
    </submittedName>
</protein>
<evidence type="ECO:0000256" key="1">
    <source>
        <dbReference type="SAM" id="MobiDB-lite"/>
    </source>
</evidence>
<gene>
    <name evidence="2" type="ORF">IE81DRAFT_172489</name>
</gene>
<dbReference type="EMBL" id="KZ819392">
    <property type="protein sequence ID" value="PWN41454.1"/>
    <property type="molecule type" value="Genomic_DNA"/>
</dbReference>
<dbReference type="InParanoid" id="A0A316VVY4"/>
<feature type="compositionally biased region" description="Polar residues" evidence="1">
    <location>
        <begin position="40"/>
        <end position="56"/>
    </location>
</feature>
<feature type="region of interest" description="Disordered" evidence="1">
    <location>
        <begin position="39"/>
        <end position="104"/>
    </location>
</feature>
<evidence type="ECO:0000313" key="3">
    <source>
        <dbReference type="Proteomes" id="UP000245783"/>
    </source>
</evidence>
<evidence type="ECO:0000313" key="2">
    <source>
        <dbReference type="EMBL" id="PWN41454.1"/>
    </source>
</evidence>
<dbReference type="Proteomes" id="UP000245783">
    <property type="component" value="Unassembled WGS sequence"/>
</dbReference>
<sequence>MTFAAEQPLTLAQLVALATHDRIYADHQLVPAHLVAASWPPSSSSRLTELNKLSSPSAHARTAHTHAHSTLSTLSRTPCFRPRSSARLPSPKSSPTHGSPPKSSHIHTPLRFWLHCLRHALCSSPFAAPQADGLSNCR</sequence>
<name>A0A316VVY4_9BASI</name>
<proteinExistence type="predicted"/>
<dbReference type="AlphaFoldDB" id="A0A316VVY4"/>
<keyword evidence="3" id="KW-1185">Reference proteome</keyword>
<dbReference type="GeneID" id="37032507"/>
<feature type="compositionally biased region" description="Low complexity" evidence="1">
    <location>
        <begin position="68"/>
        <end position="77"/>
    </location>
</feature>
<reference evidence="2 3" key="1">
    <citation type="journal article" date="2018" name="Mol. Biol. Evol.">
        <title>Broad Genomic Sampling Reveals a Smut Pathogenic Ancestry of the Fungal Clade Ustilaginomycotina.</title>
        <authorList>
            <person name="Kijpornyongpan T."/>
            <person name="Mondo S.J."/>
            <person name="Barry K."/>
            <person name="Sandor L."/>
            <person name="Lee J."/>
            <person name="Lipzen A."/>
            <person name="Pangilinan J."/>
            <person name="LaButti K."/>
            <person name="Hainaut M."/>
            <person name="Henrissat B."/>
            <person name="Grigoriev I.V."/>
            <person name="Spatafora J.W."/>
            <person name="Aime M.C."/>
        </authorList>
    </citation>
    <scope>NUCLEOTIDE SEQUENCE [LARGE SCALE GENOMIC DNA]</scope>
    <source>
        <strain evidence="2 3">MCA 4658</strain>
    </source>
</reference>
<organism evidence="2 3">
    <name type="scientific">Ceraceosorus guamensis</name>
    <dbReference type="NCBI Taxonomy" id="1522189"/>
    <lineage>
        <taxon>Eukaryota</taxon>
        <taxon>Fungi</taxon>
        <taxon>Dikarya</taxon>
        <taxon>Basidiomycota</taxon>
        <taxon>Ustilaginomycotina</taxon>
        <taxon>Exobasidiomycetes</taxon>
        <taxon>Ceraceosorales</taxon>
        <taxon>Ceraceosoraceae</taxon>
        <taxon>Ceraceosorus</taxon>
    </lineage>
</organism>
<dbReference type="RefSeq" id="XP_025368614.1">
    <property type="nucleotide sequence ID" value="XM_025510637.1"/>
</dbReference>